<dbReference type="RefSeq" id="WP_002593428.1">
    <property type="nucleotide sequence ID" value="NZ_KB850977.1"/>
</dbReference>
<dbReference type="GO" id="GO:0030288">
    <property type="term" value="C:outer membrane-bounded periplasmic space"/>
    <property type="evidence" value="ECO:0007669"/>
    <property type="project" value="TreeGrafter"/>
</dbReference>
<proteinExistence type="predicted"/>
<dbReference type="InterPro" id="IPR013693">
    <property type="entry name" value="SpoIID/LytB_N"/>
</dbReference>
<dbReference type="PATRIC" id="fig|999408.3.peg.3364"/>
<evidence type="ECO:0000313" key="4">
    <source>
        <dbReference type="Proteomes" id="UP000013085"/>
    </source>
</evidence>
<dbReference type="HOGENOM" id="CLU_021203_2_0_9"/>
<accession>A0A0E2H9P8</accession>
<keyword evidence="1" id="KW-1133">Transmembrane helix</keyword>
<feature type="domain" description="Sporulation stage II protein D amidase enhancer LytB N-terminal" evidence="2">
    <location>
        <begin position="450"/>
        <end position="539"/>
    </location>
</feature>
<evidence type="ECO:0000313" key="3">
    <source>
        <dbReference type="EMBL" id="ENZ13174.1"/>
    </source>
</evidence>
<keyword evidence="1" id="KW-0812">Transmembrane</keyword>
<dbReference type="GO" id="GO:0030435">
    <property type="term" value="P:sporulation resulting in formation of a cellular spore"/>
    <property type="evidence" value="ECO:0007669"/>
    <property type="project" value="InterPro"/>
</dbReference>
<reference evidence="3 4" key="1">
    <citation type="submission" date="2013-01" db="EMBL/GenBank/DDBJ databases">
        <title>The Genome Sequence of Clostridium clostridioforme 90A8.</title>
        <authorList>
            <consortium name="The Broad Institute Genome Sequencing Platform"/>
            <person name="Earl A."/>
            <person name="Ward D."/>
            <person name="Feldgarden M."/>
            <person name="Gevers D."/>
            <person name="Courvalin P."/>
            <person name="Lambert T."/>
            <person name="Walker B."/>
            <person name="Young S.K."/>
            <person name="Zeng Q."/>
            <person name="Gargeya S."/>
            <person name="Fitzgerald M."/>
            <person name="Haas B."/>
            <person name="Abouelleil A."/>
            <person name="Alvarado L."/>
            <person name="Arachchi H.M."/>
            <person name="Berlin A.M."/>
            <person name="Chapman S.B."/>
            <person name="Dewar J."/>
            <person name="Goldberg J."/>
            <person name="Griggs A."/>
            <person name="Gujja S."/>
            <person name="Hansen M."/>
            <person name="Howarth C."/>
            <person name="Imamovic A."/>
            <person name="Larimer J."/>
            <person name="McCowan C."/>
            <person name="Murphy C."/>
            <person name="Neiman D."/>
            <person name="Pearson M."/>
            <person name="Priest M."/>
            <person name="Roberts A."/>
            <person name="Saif S."/>
            <person name="Shea T."/>
            <person name="Sisk P."/>
            <person name="Sykes S."/>
            <person name="Wortman J."/>
            <person name="Nusbaum C."/>
            <person name="Birren B."/>
        </authorList>
    </citation>
    <scope>NUCLEOTIDE SEQUENCE [LARGE SCALE GENOMIC DNA]</scope>
    <source>
        <strain evidence="3 4">90A8</strain>
    </source>
</reference>
<dbReference type="InterPro" id="IPR051922">
    <property type="entry name" value="Bact_Sporulation_Assoc"/>
</dbReference>
<comment type="caution">
    <text evidence="3">The sequence shown here is derived from an EMBL/GenBank/DDBJ whole genome shotgun (WGS) entry which is preliminary data.</text>
</comment>
<dbReference type="InterPro" id="IPR013486">
    <property type="entry name" value="SpoIID/LytB"/>
</dbReference>
<evidence type="ECO:0000256" key="1">
    <source>
        <dbReference type="SAM" id="Phobius"/>
    </source>
</evidence>
<evidence type="ECO:0000259" key="2">
    <source>
        <dbReference type="Pfam" id="PF08486"/>
    </source>
</evidence>
<gene>
    <name evidence="3" type="ORF">HMPREF1090_03111</name>
</gene>
<name>A0A0E2H9P8_9FIRM</name>
<dbReference type="PANTHER" id="PTHR30032">
    <property type="entry name" value="N-ACETYLMURAMOYL-L-ALANINE AMIDASE-RELATED"/>
    <property type="match status" value="1"/>
</dbReference>
<dbReference type="AlphaFoldDB" id="A0A0E2H9P8"/>
<dbReference type="PANTHER" id="PTHR30032:SF4">
    <property type="entry name" value="AMIDASE ENHANCER"/>
    <property type="match status" value="1"/>
</dbReference>
<dbReference type="EMBL" id="AGYR01000035">
    <property type="protein sequence ID" value="ENZ13174.1"/>
    <property type="molecule type" value="Genomic_DNA"/>
</dbReference>
<feature type="transmembrane region" description="Helical" evidence="1">
    <location>
        <begin position="6"/>
        <end position="24"/>
    </location>
</feature>
<dbReference type="NCBIfam" id="TIGR02669">
    <property type="entry name" value="SpoIID_LytB"/>
    <property type="match status" value="1"/>
</dbReference>
<organism evidence="3 4">
    <name type="scientific">[Clostridium] clostridioforme 90A8</name>
    <dbReference type="NCBI Taxonomy" id="999408"/>
    <lineage>
        <taxon>Bacteria</taxon>
        <taxon>Bacillati</taxon>
        <taxon>Bacillota</taxon>
        <taxon>Clostridia</taxon>
        <taxon>Lachnospirales</taxon>
        <taxon>Lachnospiraceae</taxon>
        <taxon>Enterocloster</taxon>
    </lineage>
</organism>
<dbReference type="Proteomes" id="UP000013085">
    <property type="component" value="Unassembled WGS sequence"/>
</dbReference>
<protein>
    <submittedName>
        <fullName evidence="3">SpoIID/LytB domain-containing protein</fullName>
    </submittedName>
</protein>
<sequence length="757" mass="83016">MKNRMIAWVSGVILVVVTLMVIIVKMEPPRDGIIRAQAMKAMALALTDKEECEKRAEERGTSHFSAKEKDNWFVKYMDYLYDEGYLDPELTPASLAAAQGYLTYAEASYMAGQVSGKLKLQAGSTRKNRDQAFPEEDWWKLYDSILRETDPEGKVEEMEAVLYGTPSNLEQAESWTAYTTAGNFGFQGLALDAFLDCEIRFLARGGEMITSGLVSRNVVYENVWLAESDGRHFKAYLGTAYREFPVSAKLGGEDGMAGNLADLHMEDGKLVKITMKRDRLSGKVLSVTEDAIEIEGYGEIPLAPNFHVYKIYGDFKVLNASDILVGYNLQEFVAADGKLCAALLEREFDAKTIRVLLMDTGFKSVFHASADLVLGSGANLEYENAKGKMVGERLEAGTQLTVGPDSPYLEFGRMIITPDEPEAITIRSIERSQGTPVYSGSLEIKGMPEGLVLVNDLYLEDYLTKVVPSEMPPSYEKEALKAQAVCARTYAYRQIQGNTYSQYGAHVDDSTNFQVYNNTSADDRSTQAVKETYGKMLFYEDKPIEAFYFSTSCGRTADAGVWGTDSGKYPYLRAAEVKEGGKSLGREDNDGFESYIKREDVIAYDTSYPMFRWQTDLPADVASAQISGAGQIQDMTITDRGPGGIAGELTVTGTDGTVTIKGQSSIRAALGNPSLIITKKDGGTMTGNATLPSAFIAIEKRTGEDGGVSFHIYGGGFGHGVGMSQNGAQGMAKTGKGYKQILDFFYHGTELRECSES</sequence>
<dbReference type="Pfam" id="PF08486">
    <property type="entry name" value="SpoIID"/>
    <property type="match status" value="1"/>
</dbReference>
<keyword evidence="1" id="KW-0472">Membrane</keyword>